<accession>A0A7R9PJY9</accession>
<sequence length="70" mass="7569">MEETAEDEEIWLANALVVLSPTAEDGEIEVRISVGVTQTSQITPPDYDCVAPSCADTVLIDVISVLVRHL</sequence>
<dbReference type="EMBL" id="OE840098">
    <property type="protein sequence ID" value="CAD7589500.1"/>
    <property type="molecule type" value="Genomic_DNA"/>
</dbReference>
<evidence type="ECO:0000313" key="1">
    <source>
        <dbReference type="EMBL" id="CAD7589500.1"/>
    </source>
</evidence>
<gene>
    <name evidence="1" type="ORF">TGEB3V08_LOCUS3436</name>
</gene>
<reference evidence="1" key="1">
    <citation type="submission" date="2020-11" db="EMBL/GenBank/DDBJ databases">
        <authorList>
            <person name="Tran Van P."/>
        </authorList>
    </citation>
    <scope>NUCLEOTIDE SEQUENCE</scope>
</reference>
<organism evidence="1">
    <name type="scientific">Timema genevievae</name>
    <name type="common">Walking stick</name>
    <dbReference type="NCBI Taxonomy" id="629358"/>
    <lineage>
        <taxon>Eukaryota</taxon>
        <taxon>Metazoa</taxon>
        <taxon>Ecdysozoa</taxon>
        <taxon>Arthropoda</taxon>
        <taxon>Hexapoda</taxon>
        <taxon>Insecta</taxon>
        <taxon>Pterygota</taxon>
        <taxon>Neoptera</taxon>
        <taxon>Polyneoptera</taxon>
        <taxon>Phasmatodea</taxon>
        <taxon>Timematodea</taxon>
        <taxon>Timematoidea</taxon>
        <taxon>Timematidae</taxon>
        <taxon>Timema</taxon>
    </lineage>
</organism>
<dbReference type="AlphaFoldDB" id="A0A7R9PJY9"/>
<proteinExistence type="predicted"/>
<name>A0A7R9PJY9_TIMGE</name>
<protein>
    <submittedName>
        <fullName evidence="1">Uncharacterized protein</fullName>
    </submittedName>
</protein>